<feature type="transmembrane region" description="Helical" evidence="1">
    <location>
        <begin position="1423"/>
        <end position="1442"/>
    </location>
</feature>
<feature type="transmembrane region" description="Helical" evidence="1">
    <location>
        <begin position="1835"/>
        <end position="1855"/>
    </location>
</feature>
<feature type="transmembrane region" description="Helical" evidence="1">
    <location>
        <begin position="2857"/>
        <end position="2878"/>
    </location>
</feature>
<feature type="transmembrane region" description="Helical" evidence="1">
    <location>
        <begin position="700"/>
        <end position="723"/>
    </location>
</feature>
<feature type="transmembrane region" description="Helical" evidence="1">
    <location>
        <begin position="2714"/>
        <end position="2732"/>
    </location>
</feature>
<feature type="transmembrane region" description="Helical" evidence="1">
    <location>
        <begin position="3717"/>
        <end position="3733"/>
    </location>
</feature>
<keyword evidence="1" id="KW-1133">Transmembrane helix</keyword>
<feature type="transmembrane region" description="Helical" evidence="1">
    <location>
        <begin position="1219"/>
        <end position="1244"/>
    </location>
</feature>
<keyword evidence="3" id="KW-1185">Reference proteome</keyword>
<feature type="transmembrane region" description="Helical" evidence="1">
    <location>
        <begin position="1994"/>
        <end position="2013"/>
    </location>
</feature>
<feature type="transmembrane region" description="Helical" evidence="1">
    <location>
        <begin position="3913"/>
        <end position="3937"/>
    </location>
</feature>
<feature type="transmembrane region" description="Helical" evidence="1">
    <location>
        <begin position="2293"/>
        <end position="2310"/>
    </location>
</feature>
<feature type="transmembrane region" description="Helical" evidence="1">
    <location>
        <begin position="3883"/>
        <end position="3901"/>
    </location>
</feature>
<feature type="transmembrane region" description="Helical" evidence="1">
    <location>
        <begin position="861"/>
        <end position="884"/>
    </location>
</feature>
<feature type="transmembrane region" description="Helical" evidence="1">
    <location>
        <begin position="3165"/>
        <end position="3186"/>
    </location>
</feature>
<feature type="transmembrane region" description="Helical" evidence="1">
    <location>
        <begin position="929"/>
        <end position="951"/>
    </location>
</feature>
<feature type="transmembrane region" description="Helical" evidence="1">
    <location>
        <begin position="2149"/>
        <end position="2167"/>
    </location>
</feature>
<feature type="transmembrane region" description="Helical" evidence="1">
    <location>
        <begin position="1579"/>
        <end position="1598"/>
    </location>
</feature>
<feature type="transmembrane region" description="Helical" evidence="1">
    <location>
        <begin position="768"/>
        <end position="787"/>
    </location>
</feature>
<proteinExistence type="predicted"/>
<feature type="transmembrane region" description="Helical" evidence="1">
    <location>
        <begin position="3082"/>
        <end position="3098"/>
    </location>
</feature>
<feature type="transmembrane region" description="Helical" evidence="1">
    <location>
        <begin position="2659"/>
        <end position="2676"/>
    </location>
</feature>
<feature type="transmembrane region" description="Helical" evidence="1">
    <location>
        <begin position="190"/>
        <end position="218"/>
    </location>
</feature>
<feature type="transmembrane region" description="Helical" evidence="1">
    <location>
        <begin position="1939"/>
        <end position="1958"/>
    </location>
</feature>
<feature type="transmembrane region" description="Helical" evidence="1">
    <location>
        <begin position="2025"/>
        <end position="2044"/>
    </location>
</feature>
<feature type="transmembrane region" description="Helical" evidence="1">
    <location>
        <begin position="2979"/>
        <end position="2997"/>
    </location>
</feature>
<feature type="transmembrane region" description="Helical" evidence="1">
    <location>
        <begin position="1193"/>
        <end position="1213"/>
    </location>
</feature>
<feature type="transmembrane region" description="Helical" evidence="1">
    <location>
        <begin position="610"/>
        <end position="627"/>
    </location>
</feature>
<dbReference type="GeneID" id="41328896"/>
<feature type="transmembrane region" description="Helical" evidence="1">
    <location>
        <begin position="489"/>
        <end position="520"/>
    </location>
</feature>
<feature type="transmembrane region" description="Helical" evidence="1">
    <location>
        <begin position="2744"/>
        <end position="2762"/>
    </location>
</feature>
<feature type="transmembrane region" description="Helical" evidence="1">
    <location>
        <begin position="2383"/>
        <end position="2402"/>
    </location>
</feature>
<feature type="transmembrane region" description="Helical" evidence="1">
    <location>
        <begin position="303"/>
        <end position="329"/>
    </location>
</feature>
<dbReference type="Proteomes" id="UP000321408">
    <property type="component" value="Chromosome"/>
</dbReference>
<sequence length="3940" mass="456137">MNNSQEDSQKFLKVTNQLTDFAFILIFMIALPGIIGVIAGGIAMLFVEEAFLMGEFSLGTFLAGITFSLPIFYLLFLKTRKKKIWYEIIPISYNKELTIGILIIYVPTILTSLIFYLFSLMMNYSSFAFEFQFFILAIQPLESLFFCRFFKILFPISESVKKTGNIPEISAKLNKESLQKVIFKEFVIKIIFDIICLVLSNSILIIILTNVIGIILYFTTKDLIFKVGKLKTRLSEFKLILNLKFIGFLLIIQSLIQFWICIFEPNLNLGLYIIITALLTIKISFILLYQYSKHLFINFQIRVKWFIGFMINDIITIAINILGVIYIVVEGFNVEPFWVFSEWYLLGIFIVFLIENIIERHFHLSYKLLSTLFNMIQLIAIYAIIAFLLIDVELYLQILIFSVLSISIPIILHEIKAISKKTQIIIQNILYILIFYEIGIYFAVFTTENNLFITDSQIFNYLFFLSLSSLSSLYRLYFIKIRGFQTKFFSQLILIFLFISFFGIFQLIGGGLIGISVFLVEFFGDINSTFPIFFPTGLLSNSLENISSIYNQIGEIALDSTFIIKSTNGIASVLNIAVSGLLSLVGYNIIIHLHENFKVLSPYVLKFNQIFNRSLIGLLACIGILVMFQSISGIILCLMFITYFSVYIYDSIYEFREEIQKPLRKSKLQVKSILFIINAIVSLALFLFIGLEFLGLDFTLSFTIALIALYLYINLLPSINSILNRTYNEKKLLNLLNACILFLIGIFLNPSINFLLSSYISPDLELGILNWILISGLFISLFSFLSLKQLKSGNYVLGKIYEISNMLLQFFFWFMASGFIIFNTYKVLNYLLLIISINLLLLSVIFKINSILTFNNIYREVYLTWIYMMSITWELGFVTLISSFIIAFNYINLAFLIFLGLLILGILTYRNIKQYISIYPAKKEQIIKLLDFIHLFNLIVTIGIFQTFFSFFSSYPVFLPLSFMLTSILTSIVFHISKIVKKYLPDKIAIIIDVILLLTLSTSSIISVHSIFENYLNIQLIFDYSIIFSLGVVIIGLATLLLIAYYLEKRKIINTLTWNYINFVIIQLEILISFSFIMYSEFEWVINNLNSEWDQLSTPITYLILGGMILGLYLIYKSFLKLKYLNEHAKLTLLLLIQKNFTRIIGTIVISIFPIIFFNYELIGFSIAFFLITFVLVYSFKEFQNTFPANQKLNVYSDIILISNLLSILLLIYSISSHFIGLIITESLILSFITFWIFLYFLPILIKYIPARIKHVINAIFMPVFAVLVNISVYLEILKFEIDLLQDHTLISILIGLIPLFASILFALNQLQKGKYLKDKLHKKIHFLFNMGIYYDLYAIIVSVMLIYVIGSSNLNVYRILFHTSWPLLGLFFILKRIEMKNFYSEISHLKLILKTQILMFWGISTLGLLIIINYIFVFNPLVIAITIFIETFVLFYSILLFDEILPKLHKFLLIMKEILIYINLISISSVIYFTSNELLGLIPTFSFFIVLIIVSGLLFSIPVYKTGTIQKSLYEIISFLIFSSSILLAISINQMNFLPGTSPTYAYFGLLLIPILASFFSIFLFSKNTISKRIARKLYQKNEILLLINVAILIALLSNENGLNNFSLLISSLIVTALLVVDYYTIFLLTDKKTIILSFFSALLYNLVGITLAISLPLFETFDNPIFIFILVQLPFLFGIFYFVDWANRRIQSATNLKDLNKRPFSKLSNTKKNHINQSDEPLLIDNNEEPSNNPSKFAPTTIMNRFAQFISDKWIILEVCFIFITLGLNLYLGINILLISEEIFTPLQILLICSLIVSVITIYQPHSHKFLIYYIQTLVTLGLNYIIYDSTLFISEFQILFGIIAAILINRLATRHFPINNLIKYIQNFLLLGIYYFIIHIYGFTLSWELLISCILFSIFTSRSYKNLTFNSFKVWAFSYFTYDILINYLSQTEYPLIPIFAACAIGLTWQWIVFLKDSKWSNSIIKSLLGYIVTISWIFNYAYLFIIKNEIMGLISPPIMAFVVLLLLFLKKKIIIFQKEKFLDILILGGTFFFIYTLGRYYLFENYYFSVALALTLAGAICGFLFIFILEFLNAKIRKELSLAFFTCASLLAGVFTFLILMEPVIFTETAWEVALPIGFDIALLLFYIGIGIYKRSFTKIWSVGVYAWILAPIINFIMISRLIRGIDSVSSALEVFNVSIDGSIILSIIICTLMYLPIIITRLLENLNKIIYIFWLELLVFTTWGAVNLFPQSILLQIPFIFLIGLILFVPIFYYYKHWASLSLIWPLIAATNIAFVLNFVAFQPEWEIPIGILIGGFYILTLGYFPNIKKSKLASSLIIIFGYFTILTSIFWLLYTFVIIIFDDIIISVNITLIVISFVLLTGKYFKLRDYLIKIGHSLIVIINLAILLARTFYIIGNHEYKTFGIFLGIAFAFGTTLSFQARKYLPKILFELIWFGMAIFFGLSLFELGLTIFDIGGWASTGILVIVATLIYFPIIRSYLGSVFVLLVSGISMVIMELLILASPFVSMNQPLLFLDVLFTLELTYIYFSSKSKIGLLKDKTTNFEIASIIWVILSTLFSITFIFMINIYFPEEIFSKILIFLNTFALQNLLTTYSIRRNELFTRYRIIQKIIPIFHFLLIFTIYLSTSIFCAIKIPVNSIIEISEQNFAIETLYRFAILFLILFIEFYGIDRKIVKLVSNKIRYQLDWISFFAFSACLTFGLFLNIHIWEVSLLIWCILFFITIFLNQKAGNKIFPEILKIVNVLLINTAIFSYIWKINNITDSISNFEFDLLLLNIAFNIALIYLFMRLKIINRKAIKVIFSILSITIALFCEEISRIYLMKHLILNIAVFFFVFAILNTFNIKRAILIYFYWILLAFSISTFLMEFIPFLYHMTTINYIITLSFIFGLQLSLLFYLLANSSPNSNLENNDKKIGISIVHPILDSSEIAHKIFVTWMIIEAFIVSISIAQFWNYLFIDLMFSHKDFTGVEKFFLWISIIPIIFAFMFYHLNKYMQKNEVWKDKNYVFIGNSELGIVFKALSVIFLNLSLFYHLWYVFDIYSSLIIAEFGPILLNLTLNLFILYSFIRKNQFSRKWQFLTSIALSVAVSGVIEEYLRVFSNISPLMSVAIILSIICILNTNKINITSLVYSYWTTISFCLAIFLYSLTDWMWGGFGLSFSSVLWFSFLFGLFNTLIYYLLAHRTLIKLEFFQKYSPYLRIIEGFDYEIKSIDNDVDKKDSLISKDKPRTKSKSAFLLLFGHEDQIQAKQIFSIWLFIELIILSFSLAQGWAFVYNNNILYNVISDDNFIQYLIQATLVILLLSIGLAIIFQYIRSNNLWVENKEFNKNLIFASNFNGICLYFSLPLASTFYIHYTLMNLFGNTLVIALIDIFAFTILAFICIYLIDIKKTKIIKEKLANSLTIGIIILLSADISFIWSYFTELIPIGIIIFVCIPYVFKFLNLVKEDILGKLLFISNLLISIAIMVQIDIFLFGVFDWMIALGLLFLVLQIFIELEIRLKFLSPIEKLIKFLRKISWFLLSICVSSLTIFYNIEDFTIIRLIIGILILTLMMFYENYLLFSEEKMQLKYSKIKDILGMFCYIEIFSLLSTIIIPLNLAVEITETKPILFMRLLLVTELFVIIFILCLIDKIKLHFIPDKVIKPLDLTLFLTTIILGAVDLTYFAVLNIDLSPSTTPGPGIPIEQKMIPLIFVSIIIGIVLIIKFKNRKINQIIYFVLLIEIFIYILGLNQPLILIPTTIIALLLYPFIFFLEQMVILLKLIGKWILNLMIKIKNFFSFLWNKIVSFYYKHKRLVFSVLGLILAAVSFIVILNLAIEQISFAINGFISGLIFLIVYYPVSPEREEDTKPRNFALKILYRTLIMICLVGSSSALIPSEAWIYTLFLLAFFGYVIWVVRRSEELYNLPIYWRFMSSLGAIIDFIVTAILLILYLDII</sequence>
<feature type="transmembrane region" description="Helical" evidence="1">
    <location>
        <begin position="2050"/>
        <end position="2072"/>
    </location>
</feature>
<feature type="transmembrane region" description="Helical" evidence="1">
    <location>
        <begin position="2489"/>
        <end position="2512"/>
    </location>
</feature>
<feature type="transmembrane region" description="Helical" evidence="1">
    <location>
        <begin position="3046"/>
        <end position="3070"/>
    </location>
</feature>
<evidence type="ECO:0000313" key="3">
    <source>
        <dbReference type="Proteomes" id="UP000321408"/>
    </source>
</evidence>
<feature type="transmembrane region" description="Helical" evidence="1">
    <location>
        <begin position="1024"/>
        <end position="1047"/>
    </location>
</feature>
<feature type="transmembrane region" description="Helical" evidence="1">
    <location>
        <begin position="569"/>
        <end position="590"/>
    </location>
</feature>
<feature type="transmembrane region" description="Helical" evidence="1">
    <location>
        <begin position="3517"/>
        <end position="3537"/>
    </location>
</feature>
<feature type="transmembrane region" description="Helical" evidence="1">
    <location>
        <begin position="1666"/>
        <end position="1685"/>
    </location>
</feature>
<feature type="transmembrane region" description="Helical" evidence="1">
    <location>
        <begin position="735"/>
        <end position="756"/>
    </location>
</feature>
<feature type="transmembrane region" description="Helical" evidence="1">
    <location>
        <begin position="3543"/>
        <end position="3560"/>
    </location>
</feature>
<feature type="transmembrane region" description="Helical" evidence="1">
    <location>
        <begin position="1812"/>
        <end position="1829"/>
    </location>
</feature>
<evidence type="ECO:0000313" key="2">
    <source>
        <dbReference type="EMBL" id="QEE15075.1"/>
    </source>
</evidence>
<feature type="transmembrane region" description="Helical" evidence="1">
    <location>
        <begin position="2117"/>
        <end position="2137"/>
    </location>
</feature>
<feature type="transmembrane region" description="Helical" evidence="1">
    <location>
        <begin position="2555"/>
        <end position="2574"/>
    </location>
</feature>
<feature type="transmembrane region" description="Helical" evidence="1">
    <location>
        <begin position="831"/>
        <end position="849"/>
    </location>
</feature>
<feature type="transmembrane region" description="Helical" evidence="1">
    <location>
        <begin position="1100"/>
        <end position="1119"/>
    </location>
</feature>
<feature type="transmembrane region" description="Helical" evidence="1">
    <location>
        <begin position="3370"/>
        <end position="3391"/>
    </location>
</feature>
<evidence type="ECO:0000256" key="1">
    <source>
        <dbReference type="SAM" id="Phobius"/>
    </source>
</evidence>
<protein>
    <submittedName>
        <fullName evidence="2">Uncharacterized protein</fullName>
    </submittedName>
</protein>
<feature type="transmembrane region" description="Helical" evidence="1">
    <location>
        <begin position="1163"/>
        <end position="1181"/>
    </location>
</feature>
<feature type="transmembrane region" description="Helical" evidence="1">
    <location>
        <begin position="2434"/>
        <end position="2452"/>
    </location>
</feature>
<feature type="transmembrane region" description="Helical" evidence="1">
    <location>
        <begin position="1328"/>
        <end position="1351"/>
    </location>
</feature>
<keyword evidence="1" id="KW-0812">Transmembrane</keyword>
<dbReference type="KEGG" id="psyt:DSAG12_00898"/>
<feature type="transmembrane region" description="Helical" evidence="1">
    <location>
        <begin position="2623"/>
        <end position="2647"/>
    </location>
</feature>
<feature type="transmembrane region" description="Helical" evidence="1">
    <location>
        <begin position="1396"/>
        <end position="1417"/>
    </location>
</feature>
<feature type="transmembrane region" description="Helical" evidence="1">
    <location>
        <begin position="3799"/>
        <end position="3820"/>
    </location>
</feature>
<feature type="transmembrane region" description="Helical" evidence="1">
    <location>
        <begin position="2518"/>
        <end position="2534"/>
    </location>
</feature>
<feature type="transmembrane region" description="Helical" evidence="1">
    <location>
        <begin position="1545"/>
        <end position="1567"/>
    </location>
</feature>
<feature type="transmembrane region" description="Helical" evidence="1">
    <location>
        <begin position="1256"/>
        <end position="1277"/>
    </location>
</feature>
<feature type="transmembrane region" description="Helical" evidence="1">
    <location>
        <begin position="58"/>
        <end position="76"/>
    </location>
</feature>
<feature type="transmembrane region" description="Helical" evidence="1">
    <location>
        <begin position="1785"/>
        <end position="1805"/>
    </location>
</feature>
<gene>
    <name evidence="2" type="ORF">DSAG12_00898</name>
</gene>
<feature type="transmembrane region" description="Helical" evidence="1">
    <location>
        <begin position="3484"/>
        <end position="3505"/>
    </location>
</feature>
<organism evidence="2 3">
    <name type="scientific">Promethearchaeum syntrophicum</name>
    <dbReference type="NCBI Taxonomy" id="2594042"/>
    <lineage>
        <taxon>Archaea</taxon>
        <taxon>Promethearchaeati</taxon>
        <taxon>Promethearchaeota</taxon>
        <taxon>Promethearchaeia</taxon>
        <taxon>Promethearchaeales</taxon>
        <taxon>Promethearchaeaceae</taxon>
        <taxon>Promethearchaeum</taxon>
    </lineage>
</organism>
<feature type="transmembrane region" description="Helical" evidence="1">
    <location>
        <begin position="1637"/>
        <end position="1660"/>
    </location>
</feature>
<feature type="transmembrane region" description="Helical" evidence="1">
    <location>
        <begin position="3654"/>
        <end position="3672"/>
    </location>
</feature>
<feature type="transmembrane region" description="Helical" evidence="1">
    <location>
        <begin position="3581"/>
        <end position="3601"/>
    </location>
</feature>
<feature type="transmembrane region" description="Helical" evidence="1">
    <location>
        <begin position="2408"/>
        <end position="2427"/>
    </location>
</feature>
<feature type="transmembrane region" description="Helical" evidence="1">
    <location>
        <begin position="3857"/>
        <end position="3877"/>
    </location>
</feature>
<feature type="transmembrane region" description="Helical" evidence="1">
    <location>
        <begin position="2939"/>
        <end position="2959"/>
    </location>
</feature>
<feature type="transmembrane region" description="Helical" evidence="1">
    <location>
        <begin position="1610"/>
        <end position="1630"/>
    </location>
</feature>
<feature type="transmembrane region" description="Helical" evidence="1">
    <location>
        <begin position="3340"/>
        <end position="3358"/>
    </location>
</feature>
<feature type="transmembrane region" description="Helical" evidence="1">
    <location>
        <begin position="335"/>
        <end position="354"/>
    </location>
</feature>
<feature type="transmembrane region" description="Helical" evidence="1">
    <location>
        <begin position="3403"/>
        <end position="3423"/>
    </location>
</feature>
<feature type="transmembrane region" description="Helical" evidence="1">
    <location>
        <begin position="2350"/>
        <end position="2371"/>
    </location>
</feature>
<feature type="transmembrane region" description="Helical" evidence="1">
    <location>
        <begin position="272"/>
        <end position="291"/>
    </location>
</feature>
<feature type="transmembrane region" description="Helical" evidence="1">
    <location>
        <begin position="1059"/>
        <end position="1080"/>
    </location>
</feature>
<name>A0A5B9D7T7_9ARCH</name>
<feature type="transmembrane region" description="Helical" evidence="1">
    <location>
        <begin position="2884"/>
        <end position="2906"/>
    </location>
</feature>
<feature type="transmembrane region" description="Helical" evidence="1">
    <location>
        <begin position="2267"/>
        <end position="2287"/>
    </location>
</feature>
<feature type="transmembrane region" description="Helical" evidence="1">
    <location>
        <begin position="2832"/>
        <end position="2850"/>
    </location>
</feature>
<feature type="transmembrane region" description="Helical" evidence="1">
    <location>
        <begin position="633"/>
        <end position="652"/>
    </location>
</feature>
<feature type="transmembrane region" description="Helical" evidence="1">
    <location>
        <begin position="2806"/>
        <end position="2826"/>
    </location>
</feature>
<feature type="transmembrane region" description="Helical" evidence="1">
    <location>
        <begin position="2084"/>
        <end position="2105"/>
    </location>
</feature>
<feature type="transmembrane region" description="Helical" evidence="1">
    <location>
        <begin position="3104"/>
        <end position="3124"/>
    </location>
</feature>
<feature type="transmembrane region" description="Helical" evidence="1">
    <location>
        <begin position="2179"/>
        <end position="2202"/>
    </location>
</feature>
<reference evidence="2 3" key="2">
    <citation type="journal article" date="2024" name="Int. J. Syst. Evol. Microbiol.">
        <title>Promethearchaeum syntrophicum gen. nov., sp. nov., an anaerobic, obligately syntrophic archaeon, the first isolate of the lineage 'Asgard' archaea, and proposal of the new archaeal phylum Promethearchaeota phyl. nov. and kingdom Promethearchaeati regn. nov.</title>
        <authorList>
            <person name="Imachi H."/>
            <person name="Nobu M.K."/>
            <person name="Kato S."/>
            <person name="Takaki Y."/>
            <person name="Miyazaki M."/>
            <person name="Miyata M."/>
            <person name="Ogawara M."/>
            <person name="Saito Y."/>
            <person name="Sakai S."/>
            <person name="Tahara Y.O."/>
            <person name="Takano Y."/>
            <person name="Tasumi E."/>
            <person name="Uematsu K."/>
            <person name="Yoshimura T."/>
            <person name="Itoh T."/>
            <person name="Ohkuma M."/>
            <person name="Takai K."/>
        </authorList>
    </citation>
    <scope>NUCLEOTIDE SEQUENCE [LARGE SCALE GENOMIC DNA]</scope>
    <source>
        <strain evidence="2 3">MK-D1</strain>
    </source>
</reference>
<feature type="transmembrane region" description="Helical" evidence="1">
    <location>
        <begin position="988"/>
        <end position="1012"/>
    </location>
</feature>
<feature type="transmembrane region" description="Helical" evidence="1">
    <location>
        <begin position="1357"/>
        <end position="1375"/>
    </location>
</feature>
<feature type="transmembrane region" description="Helical" evidence="1">
    <location>
        <begin position="3459"/>
        <end position="3478"/>
    </location>
</feature>
<feature type="transmembrane region" description="Helical" evidence="1">
    <location>
        <begin position="673"/>
        <end position="694"/>
    </location>
</feature>
<accession>A0A5B9D7T7</accession>
<feature type="transmembrane region" description="Helical" evidence="1">
    <location>
        <begin position="458"/>
        <end position="477"/>
    </location>
</feature>
<feature type="transmembrane region" description="Helical" evidence="1">
    <location>
        <begin position="2214"/>
        <end position="2234"/>
    </location>
</feature>
<dbReference type="RefSeq" id="WP_147661999.1">
    <property type="nucleotide sequence ID" value="NZ_CP042905.2"/>
</dbReference>
<feature type="transmembrane region" description="Helical" evidence="1">
    <location>
        <begin position="1514"/>
        <end position="1533"/>
    </location>
</feature>
<feature type="transmembrane region" description="Helical" evidence="1">
    <location>
        <begin position="1140"/>
        <end position="1157"/>
    </location>
</feature>
<feature type="transmembrane region" description="Helical" evidence="1">
    <location>
        <begin position="239"/>
        <end position="260"/>
    </location>
</feature>
<feature type="transmembrane region" description="Helical" evidence="1">
    <location>
        <begin position="97"/>
        <end position="118"/>
    </location>
</feature>
<feature type="transmembrane region" description="Helical" evidence="1">
    <location>
        <begin position="2774"/>
        <end position="2794"/>
    </location>
</feature>
<feature type="transmembrane region" description="Helical" evidence="1">
    <location>
        <begin position="1867"/>
        <end position="1886"/>
    </location>
</feature>
<feature type="transmembrane region" description="Helical" evidence="1">
    <location>
        <begin position="3429"/>
        <end position="3447"/>
    </location>
</feature>
<feature type="transmembrane region" description="Helical" evidence="1">
    <location>
        <begin position="807"/>
        <end position="825"/>
    </location>
</feature>
<feature type="transmembrane region" description="Helical" evidence="1">
    <location>
        <begin position="3297"/>
        <end position="3319"/>
    </location>
</feature>
<feature type="transmembrane region" description="Helical" evidence="1">
    <location>
        <begin position="3826"/>
        <end position="3845"/>
    </location>
</feature>
<feature type="transmembrane region" description="Helical" evidence="1">
    <location>
        <begin position="21"/>
        <end position="46"/>
    </location>
</feature>
<feature type="transmembrane region" description="Helical" evidence="1">
    <location>
        <begin position="1289"/>
        <end position="1308"/>
    </location>
</feature>
<feature type="transmembrane region" description="Helical" evidence="1">
    <location>
        <begin position="3692"/>
        <end position="3710"/>
    </location>
</feature>
<reference evidence="2 3" key="1">
    <citation type="journal article" date="2020" name="Nature">
        <title>Isolation of an archaeon at the prokaryote-eukaryote interface.</title>
        <authorList>
            <person name="Imachi H."/>
            <person name="Nobu M.K."/>
            <person name="Nakahara N."/>
            <person name="Morono Y."/>
            <person name="Ogawara M."/>
            <person name="Takaki Y."/>
            <person name="Takano Y."/>
            <person name="Uematsu K."/>
            <person name="Ikuta T."/>
            <person name="Ito M."/>
            <person name="Matsui Y."/>
            <person name="Miyazaki M."/>
            <person name="Murata K."/>
            <person name="Saito Y."/>
            <person name="Sakai S."/>
            <person name="Song C."/>
            <person name="Tasumi E."/>
            <person name="Yamanaka Y."/>
            <person name="Yamaguchi T."/>
            <person name="Kamagata Y."/>
            <person name="Tamaki H."/>
            <person name="Takai K."/>
        </authorList>
    </citation>
    <scope>NUCLEOTIDE SEQUENCE [LARGE SCALE GENOMIC DNA]</scope>
    <source>
        <strain evidence="2 3">MK-D1</strain>
    </source>
</reference>
<feature type="transmembrane region" description="Helical" evidence="1">
    <location>
        <begin position="424"/>
        <end position="446"/>
    </location>
</feature>
<feature type="transmembrane region" description="Helical" evidence="1">
    <location>
        <begin position="2688"/>
        <end position="2708"/>
    </location>
</feature>
<feature type="transmembrane region" description="Helical" evidence="1">
    <location>
        <begin position="3257"/>
        <end position="3277"/>
    </location>
</feature>
<keyword evidence="1" id="KW-0472">Membrane</keyword>
<feature type="transmembrane region" description="Helical" evidence="1">
    <location>
        <begin position="2580"/>
        <end position="2602"/>
    </location>
</feature>
<feature type="transmembrane region" description="Helical" evidence="1">
    <location>
        <begin position="1970"/>
        <end position="1988"/>
    </location>
</feature>
<feature type="transmembrane region" description="Helical" evidence="1">
    <location>
        <begin position="3018"/>
        <end position="3040"/>
    </location>
</feature>
<feature type="transmembrane region" description="Helical" evidence="1">
    <location>
        <begin position="2464"/>
        <end position="2482"/>
    </location>
</feature>
<feature type="transmembrane region" description="Helical" evidence="1">
    <location>
        <begin position="1480"/>
        <end position="1502"/>
    </location>
</feature>
<feature type="transmembrane region" description="Helical" evidence="1">
    <location>
        <begin position="2322"/>
        <end position="2344"/>
    </location>
</feature>
<feature type="transmembrane region" description="Helical" evidence="1">
    <location>
        <begin position="957"/>
        <end position="976"/>
    </location>
</feature>
<feature type="transmembrane region" description="Helical" evidence="1">
    <location>
        <begin position="3739"/>
        <end position="3767"/>
    </location>
</feature>
<feature type="transmembrane region" description="Helical" evidence="1">
    <location>
        <begin position="890"/>
        <end position="909"/>
    </location>
</feature>
<feature type="transmembrane region" description="Helical" evidence="1">
    <location>
        <begin position="1756"/>
        <end position="1779"/>
    </location>
</feature>
<dbReference type="EMBL" id="CP042905">
    <property type="protein sequence ID" value="QEE15075.1"/>
    <property type="molecule type" value="Genomic_DNA"/>
</dbReference>
<feature type="transmembrane region" description="Helical" evidence="1">
    <location>
        <begin position="394"/>
        <end position="412"/>
    </location>
</feature>
<feature type="transmembrane region" description="Helical" evidence="1">
    <location>
        <begin position="366"/>
        <end position="388"/>
    </location>
</feature>
<feature type="transmembrane region" description="Helical" evidence="1">
    <location>
        <begin position="2240"/>
        <end position="2260"/>
    </location>
</feature>
<feature type="transmembrane region" description="Helical" evidence="1">
    <location>
        <begin position="1454"/>
        <end position="1474"/>
    </location>
</feature>
<feature type="transmembrane region" description="Helical" evidence="1">
    <location>
        <begin position="3613"/>
        <end position="3634"/>
    </location>
</feature>
<feature type="transmembrane region" description="Helical" evidence="1">
    <location>
        <begin position="3136"/>
        <end position="3153"/>
    </location>
</feature>